<dbReference type="InterPro" id="IPR053230">
    <property type="entry name" value="Trans_reg_galc"/>
</dbReference>
<feature type="compositionally biased region" description="Low complexity" evidence="1">
    <location>
        <begin position="12"/>
        <end position="24"/>
    </location>
</feature>
<sequence length="341" mass="38187">MSDPNRPPPFHYPSYTSSSSSEYPGNEATFNDWAVPQYSQPSYAPSVTYDMVAGFAENPAGASPMFSGERALNSKQRAGNDQAFGRKASISLSTVRGADTPADPEPDSISSLVALDYINEDFNRDEKIQAMGFVGEHSEITWLYRLRRMLERSSPVTPSPKESWDRQSVASVSFFPDDSDIPVIDNVDPMQRPSQVLADQLVDTYFSIIHPFFPIIGKAIFLRQYKSFYSTPFVRPGKRWLAILNLIFGIAARYCHQMQSDARDTPDDGPLYFSRAWKLSMSDVALLDHPNLQQVQVEGLTSFYLLSVGQVNRCVLSSRIPKLSSNLSIYYAGRGEYVVPQ</sequence>
<dbReference type="EMBL" id="BSYA01000076">
    <property type="protein sequence ID" value="GMG30839.1"/>
    <property type="molecule type" value="Genomic_DNA"/>
</dbReference>
<feature type="region of interest" description="Disordered" evidence="1">
    <location>
        <begin position="1"/>
        <end position="29"/>
    </location>
</feature>
<organism evidence="2 3">
    <name type="scientific">Aspergillus oryzae</name>
    <name type="common">Yellow koji mold</name>
    <dbReference type="NCBI Taxonomy" id="5062"/>
    <lineage>
        <taxon>Eukaryota</taxon>
        <taxon>Fungi</taxon>
        <taxon>Dikarya</taxon>
        <taxon>Ascomycota</taxon>
        <taxon>Pezizomycotina</taxon>
        <taxon>Eurotiomycetes</taxon>
        <taxon>Eurotiomycetidae</taxon>
        <taxon>Eurotiales</taxon>
        <taxon>Aspergillaceae</taxon>
        <taxon>Aspergillus</taxon>
        <taxon>Aspergillus subgen. Circumdati</taxon>
    </lineage>
</organism>
<evidence type="ECO:0000313" key="2">
    <source>
        <dbReference type="EMBL" id="GMG30839.1"/>
    </source>
</evidence>
<dbReference type="CDD" id="cd12148">
    <property type="entry name" value="fungal_TF_MHR"/>
    <property type="match status" value="1"/>
</dbReference>
<dbReference type="PANTHER" id="PTHR47654">
    <property type="entry name" value="ZN(II)2CYS6 TRANSCRIPTION FACTOR (EUROFUNG)-RELATED"/>
    <property type="match status" value="1"/>
</dbReference>
<comment type="caution">
    <text evidence="2">The sequence shown here is derived from an EMBL/GenBank/DDBJ whole genome shotgun (WGS) entry which is preliminary data.</text>
</comment>
<feature type="compositionally biased region" description="Pro residues" evidence="1">
    <location>
        <begin position="1"/>
        <end position="11"/>
    </location>
</feature>
<accession>A0AAN5BSP5</accession>
<proteinExistence type="predicted"/>
<dbReference type="Proteomes" id="UP001165205">
    <property type="component" value="Unassembled WGS sequence"/>
</dbReference>
<dbReference type="PANTHER" id="PTHR47654:SF1">
    <property type="entry name" value="ZN(II)2CYS6 TRANSCRIPTION FACTOR (EUROFUNG)"/>
    <property type="match status" value="1"/>
</dbReference>
<gene>
    <name evidence="2" type="ORF">Aory04_000683900</name>
</gene>
<protein>
    <submittedName>
        <fullName evidence="2">Unnamed protein product</fullName>
    </submittedName>
</protein>
<evidence type="ECO:0000256" key="1">
    <source>
        <dbReference type="SAM" id="MobiDB-lite"/>
    </source>
</evidence>
<dbReference type="AlphaFoldDB" id="A0AAN5BSP5"/>
<evidence type="ECO:0000313" key="3">
    <source>
        <dbReference type="Proteomes" id="UP001165205"/>
    </source>
</evidence>
<name>A0AAN5BSP5_ASPOZ</name>
<reference evidence="2" key="1">
    <citation type="submission" date="2023-04" db="EMBL/GenBank/DDBJ databases">
        <title>Aspergillus oryzae NBRC 4228.</title>
        <authorList>
            <person name="Ichikawa N."/>
            <person name="Sato H."/>
            <person name="Tonouchi N."/>
        </authorList>
    </citation>
    <scope>NUCLEOTIDE SEQUENCE</scope>
    <source>
        <strain evidence="2">NBRC 4228</strain>
    </source>
</reference>